<evidence type="ECO:0000256" key="1">
    <source>
        <dbReference type="ARBA" id="ARBA00000085"/>
    </source>
</evidence>
<dbReference type="FunFam" id="1.10.287.130:FF:000001">
    <property type="entry name" value="Two-component sensor histidine kinase"/>
    <property type="match status" value="1"/>
</dbReference>
<dbReference type="CDD" id="cd00075">
    <property type="entry name" value="HATPase"/>
    <property type="match status" value="1"/>
</dbReference>
<dbReference type="GO" id="GO:0000155">
    <property type="term" value="F:phosphorelay sensor kinase activity"/>
    <property type="evidence" value="ECO:0007669"/>
    <property type="project" value="InterPro"/>
</dbReference>
<dbReference type="PANTHER" id="PTHR45453:SF1">
    <property type="entry name" value="PHOSPHATE REGULON SENSOR PROTEIN PHOR"/>
    <property type="match status" value="1"/>
</dbReference>
<dbReference type="InterPro" id="IPR036097">
    <property type="entry name" value="HisK_dim/P_sf"/>
</dbReference>
<dbReference type="FunFam" id="3.30.565.10:FF:000006">
    <property type="entry name" value="Sensor histidine kinase WalK"/>
    <property type="match status" value="1"/>
</dbReference>
<keyword evidence="11" id="KW-1185">Reference proteome</keyword>
<keyword evidence="6" id="KW-0902">Two-component regulatory system</keyword>
<keyword evidence="4" id="KW-0808">Transferase</keyword>
<dbReference type="Pfam" id="PF02518">
    <property type="entry name" value="HATPase_c"/>
    <property type="match status" value="1"/>
</dbReference>
<dbReference type="EMBL" id="BNJF01000002">
    <property type="protein sequence ID" value="GHO46306.1"/>
    <property type="molecule type" value="Genomic_DNA"/>
</dbReference>
<keyword evidence="8" id="KW-1133">Transmembrane helix</keyword>
<evidence type="ECO:0000313" key="11">
    <source>
        <dbReference type="Proteomes" id="UP000612362"/>
    </source>
</evidence>
<proteinExistence type="predicted"/>
<evidence type="ECO:0000256" key="2">
    <source>
        <dbReference type="ARBA" id="ARBA00012438"/>
    </source>
</evidence>
<dbReference type="InterPro" id="IPR003594">
    <property type="entry name" value="HATPase_dom"/>
</dbReference>
<dbReference type="InterPro" id="IPR050351">
    <property type="entry name" value="BphY/WalK/GraS-like"/>
</dbReference>
<evidence type="ECO:0000313" key="10">
    <source>
        <dbReference type="EMBL" id="GHO46306.1"/>
    </source>
</evidence>
<dbReference type="InterPro" id="IPR005467">
    <property type="entry name" value="His_kinase_dom"/>
</dbReference>
<sequence>MSNKLALLQRIQSQRRRRANEPGTAIFQGLRLRLTLWYSGVLGIALALFGIALYFGVQQLLLSPIQQDLSSFAHRHARDWLTNSPDFACNSPLPTFGFPHPEGSVGRDEPFLLACFDQNARLQPEDGVNLLPSAFLDIGLVKQAMHDGSASDIIDSKSTLGTLYRYALVIPNTNGSNSPGVILVGKSVQTEESALSILLTLLLSIGGVALLGAFVGGLFLAQRALVPAHVAWNNQQRFIADASHELRTPLTLLRADAEVLLRSSSYTNADDRELLEDIVTEASHMTTLASNMLTLARLDAGTQHREHEIVSLEEIARAGARRVTALAQQKKITLELETPHPIYILGDPLLIEQALLILLDNAIKYNLTGGKVIIQTSVQKQQALLGIRDTGIGIAANHLPYLGARFYRVDKARSRAAGGTGLGLSIARAIAIEHGGSLNLSSAAGRGTTAIISLPLIEGVPTRPAQEPAILTQESEPLKH</sequence>
<evidence type="ECO:0000256" key="8">
    <source>
        <dbReference type="SAM" id="Phobius"/>
    </source>
</evidence>
<keyword evidence="5" id="KW-0418">Kinase</keyword>
<dbReference type="GO" id="GO:0005886">
    <property type="term" value="C:plasma membrane"/>
    <property type="evidence" value="ECO:0007669"/>
    <property type="project" value="TreeGrafter"/>
</dbReference>
<comment type="caution">
    <text evidence="10">The sequence shown here is derived from an EMBL/GenBank/DDBJ whole genome shotgun (WGS) entry which is preliminary data.</text>
</comment>
<dbReference type="SMART" id="SM00388">
    <property type="entry name" value="HisKA"/>
    <property type="match status" value="1"/>
</dbReference>
<dbReference type="InterPro" id="IPR004358">
    <property type="entry name" value="Sig_transdc_His_kin-like_C"/>
</dbReference>
<dbReference type="SMART" id="SM00387">
    <property type="entry name" value="HATPase_c"/>
    <property type="match status" value="1"/>
</dbReference>
<feature type="domain" description="Histidine kinase" evidence="9">
    <location>
        <begin position="241"/>
        <end position="458"/>
    </location>
</feature>
<dbReference type="EC" id="2.7.13.3" evidence="2"/>
<organism evidence="10 11">
    <name type="scientific">Ktedonospora formicarum</name>
    <dbReference type="NCBI Taxonomy" id="2778364"/>
    <lineage>
        <taxon>Bacteria</taxon>
        <taxon>Bacillati</taxon>
        <taxon>Chloroflexota</taxon>
        <taxon>Ktedonobacteria</taxon>
        <taxon>Ktedonobacterales</taxon>
        <taxon>Ktedonobacteraceae</taxon>
        <taxon>Ktedonospora</taxon>
    </lineage>
</organism>
<protein>
    <recommendedName>
        <fullName evidence="2">histidine kinase</fullName>
        <ecNumber evidence="2">2.7.13.3</ecNumber>
    </recommendedName>
</protein>
<dbReference type="SUPFAM" id="SSF47384">
    <property type="entry name" value="Homodimeric domain of signal transducing histidine kinase"/>
    <property type="match status" value="1"/>
</dbReference>
<keyword evidence="3" id="KW-0597">Phosphoprotein</keyword>
<dbReference type="InterPro" id="IPR003661">
    <property type="entry name" value="HisK_dim/P_dom"/>
</dbReference>
<comment type="catalytic activity">
    <reaction evidence="1">
        <text>ATP + protein L-histidine = ADP + protein N-phospho-L-histidine.</text>
        <dbReference type="EC" id="2.7.13.3"/>
    </reaction>
</comment>
<dbReference type="Gene3D" id="3.30.565.10">
    <property type="entry name" value="Histidine kinase-like ATPase, C-terminal domain"/>
    <property type="match status" value="1"/>
</dbReference>
<evidence type="ECO:0000256" key="6">
    <source>
        <dbReference type="ARBA" id="ARBA00023012"/>
    </source>
</evidence>
<gene>
    <name evidence="10" type="ORF">KSX_44690</name>
</gene>
<dbReference type="GO" id="GO:0016036">
    <property type="term" value="P:cellular response to phosphate starvation"/>
    <property type="evidence" value="ECO:0007669"/>
    <property type="project" value="TreeGrafter"/>
</dbReference>
<dbReference type="InterPro" id="IPR036890">
    <property type="entry name" value="HATPase_C_sf"/>
</dbReference>
<evidence type="ECO:0000256" key="5">
    <source>
        <dbReference type="ARBA" id="ARBA00022777"/>
    </source>
</evidence>
<dbReference type="PRINTS" id="PR00344">
    <property type="entry name" value="BCTRLSENSOR"/>
</dbReference>
<dbReference type="Proteomes" id="UP000612362">
    <property type="component" value="Unassembled WGS sequence"/>
</dbReference>
<accession>A0A8J3I2B2</accession>
<dbReference type="Gene3D" id="1.10.287.130">
    <property type="match status" value="1"/>
</dbReference>
<dbReference type="CDD" id="cd00082">
    <property type="entry name" value="HisKA"/>
    <property type="match status" value="1"/>
</dbReference>
<feature type="transmembrane region" description="Helical" evidence="8">
    <location>
        <begin position="195"/>
        <end position="220"/>
    </location>
</feature>
<feature type="transmembrane region" description="Helical" evidence="8">
    <location>
        <begin position="36"/>
        <end position="57"/>
    </location>
</feature>
<name>A0A8J3I2B2_9CHLR</name>
<keyword evidence="7 8" id="KW-0472">Membrane</keyword>
<dbReference type="GO" id="GO:0004721">
    <property type="term" value="F:phosphoprotein phosphatase activity"/>
    <property type="evidence" value="ECO:0007669"/>
    <property type="project" value="TreeGrafter"/>
</dbReference>
<dbReference type="SUPFAM" id="SSF55874">
    <property type="entry name" value="ATPase domain of HSP90 chaperone/DNA topoisomerase II/histidine kinase"/>
    <property type="match status" value="1"/>
</dbReference>
<evidence type="ECO:0000256" key="7">
    <source>
        <dbReference type="ARBA" id="ARBA00023136"/>
    </source>
</evidence>
<evidence type="ECO:0000259" key="9">
    <source>
        <dbReference type="PROSITE" id="PS50109"/>
    </source>
</evidence>
<dbReference type="RefSeq" id="WP_220195690.1">
    <property type="nucleotide sequence ID" value="NZ_BNJF01000002.1"/>
</dbReference>
<dbReference type="AlphaFoldDB" id="A0A8J3I2B2"/>
<evidence type="ECO:0000256" key="4">
    <source>
        <dbReference type="ARBA" id="ARBA00022679"/>
    </source>
</evidence>
<dbReference type="PANTHER" id="PTHR45453">
    <property type="entry name" value="PHOSPHATE REGULON SENSOR PROTEIN PHOR"/>
    <property type="match status" value="1"/>
</dbReference>
<evidence type="ECO:0000256" key="3">
    <source>
        <dbReference type="ARBA" id="ARBA00022553"/>
    </source>
</evidence>
<dbReference type="PROSITE" id="PS50109">
    <property type="entry name" value="HIS_KIN"/>
    <property type="match status" value="1"/>
</dbReference>
<reference evidence="10" key="1">
    <citation type="submission" date="2020-10" db="EMBL/GenBank/DDBJ databases">
        <title>Taxonomic study of unclassified bacteria belonging to the class Ktedonobacteria.</title>
        <authorList>
            <person name="Yabe S."/>
            <person name="Wang C.M."/>
            <person name="Zheng Y."/>
            <person name="Sakai Y."/>
            <person name="Cavaletti L."/>
            <person name="Monciardini P."/>
            <person name="Donadio S."/>
        </authorList>
    </citation>
    <scope>NUCLEOTIDE SEQUENCE</scope>
    <source>
        <strain evidence="10">SOSP1-1</strain>
    </source>
</reference>
<dbReference type="Pfam" id="PF00512">
    <property type="entry name" value="HisKA"/>
    <property type="match status" value="1"/>
</dbReference>
<keyword evidence="8" id="KW-0812">Transmembrane</keyword>